<dbReference type="GeneID" id="99751053"/>
<feature type="compositionally biased region" description="Basic and acidic residues" evidence="1">
    <location>
        <begin position="577"/>
        <end position="586"/>
    </location>
</feature>
<dbReference type="Proteomes" id="UP000004110">
    <property type="component" value="Unassembled WGS sequence"/>
</dbReference>
<dbReference type="RefSeq" id="WP_005823768.1">
    <property type="nucleotide sequence ID" value="NZ_DS362220.1"/>
</dbReference>
<evidence type="ECO:0000313" key="3">
    <source>
        <dbReference type="Proteomes" id="UP000004110"/>
    </source>
</evidence>
<keyword evidence="3" id="KW-1185">Reference proteome</keyword>
<organism evidence="2 3">
    <name type="scientific">Bacteroides uniformis (strain ATCC 8492 / DSM 6597 / CCUG 4942 / CIP 103695 / JCM 5828 / KCTC 5204 / NCTC 13054 / VPI 0061)</name>
    <dbReference type="NCBI Taxonomy" id="411479"/>
    <lineage>
        <taxon>Bacteria</taxon>
        <taxon>Pseudomonadati</taxon>
        <taxon>Bacteroidota</taxon>
        <taxon>Bacteroidia</taxon>
        <taxon>Bacteroidales</taxon>
        <taxon>Bacteroidaceae</taxon>
        <taxon>Bacteroides</taxon>
    </lineage>
</organism>
<feature type="region of interest" description="Disordered" evidence="1">
    <location>
        <begin position="383"/>
        <end position="403"/>
    </location>
</feature>
<reference evidence="2" key="1">
    <citation type="submission" date="2007-06" db="EMBL/GenBank/DDBJ databases">
        <authorList>
            <person name="Fulton L."/>
            <person name="Clifton S."/>
            <person name="Fulton B."/>
            <person name="Xu J."/>
            <person name="Minx P."/>
            <person name="Pepin K.H."/>
            <person name="Johnson M."/>
            <person name="Thiruvilangam P."/>
            <person name="Bhonagiri V."/>
            <person name="Nash W.E."/>
            <person name="Mardis E.R."/>
            <person name="Wilson R.K."/>
        </authorList>
    </citation>
    <scope>NUCLEOTIDE SEQUENCE [LARGE SCALE GENOMIC DNA]</scope>
    <source>
        <strain evidence="2">ATCC 8492</strain>
    </source>
</reference>
<sequence length="675" mass="77099">MEKNKLGIVINTTKANNRTSGFRAIYRFNDDEWSSVVRDTGAELKKVTNNSASVPIHFIQFESNGCFYCIMQPIAGRNDYQSAWIFIHKDILLPKGELSSIIQKVEEILSFDVEDKKAELDNLFEKPYQTTNNPSYSVSSGDTYAVRYYGKGTELVYTQSSILEDYLYQSEYCKYKSVFLIDKESGLQVSDAQDLSNTKLEKSFVIELPSERYGFKHNWGADSLRVTEGAQVRVRWTRSGYAPVDKQGRCSEDLLIQKTDMKRSFRLELFRVVDKVTGKTLKVRPIFIGKYWVDDSKNPTVFYFREDDLNCVSCRVDLQTYEPFNGTLDLTQPNEKGEFVIELQPENHEYKCCIETKIPDVRTIEFVIKTQYKLKGSEIPGFQFEGTPSETRTNRLKGAHKQAAMPPIGRDAMSVRREDYISQERKGNSSKEHHGKGTPWLKYLVYTGIFVLIIVCCYYGYQYISPSDKPQESEIASDEYNDSTSDWESTVEYLRQNNTKWIESEMEKFPDLKGVYAMIRDFQFKELKKFIDDHSDLKYINEWERLYKIVEENNNKKGVWSTDGSIDVEKYLNTDFASKPDAKENDIPSDSSNGVEDYDSNHSSSVVSETTSKNNRPSNNKGNSNGKGNSTNKSNSGSKGNSNNKGNSNDNETTNKSNSGSKGSSKGNNNQDNLN</sequence>
<proteinExistence type="predicted"/>
<feature type="region of interest" description="Disordered" evidence="1">
    <location>
        <begin position="577"/>
        <end position="675"/>
    </location>
</feature>
<accession>A0ABC9N7K4</accession>
<protein>
    <submittedName>
        <fullName evidence="2">Uncharacterized protein</fullName>
    </submittedName>
</protein>
<reference evidence="2" key="2">
    <citation type="submission" date="2013-11" db="EMBL/GenBank/DDBJ databases">
        <title>Draft genome sequence of Bacteroides uniformis (ATCC 8492).</title>
        <authorList>
            <person name="Sudarsanam P."/>
            <person name="Ley R."/>
            <person name="Guruge J."/>
            <person name="Turnbaugh P.J."/>
            <person name="Mahowald M."/>
            <person name="Liep D."/>
            <person name="Gordon J."/>
        </authorList>
    </citation>
    <scope>NUCLEOTIDE SEQUENCE</scope>
    <source>
        <strain evidence="2">ATCC 8492</strain>
    </source>
</reference>
<feature type="compositionally biased region" description="Low complexity" evidence="1">
    <location>
        <begin position="612"/>
        <end position="675"/>
    </location>
</feature>
<evidence type="ECO:0000256" key="1">
    <source>
        <dbReference type="SAM" id="MobiDB-lite"/>
    </source>
</evidence>
<dbReference type="AlphaFoldDB" id="A0ABC9N7K4"/>
<dbReference type="EMBL" id="AAYH02000047">
    <property type="protein sequence ID" value="EDO52711.1"/>
    <property type="molecule type" value="Genomic_DNA"/>
</dbReference>
<feature type="compositionally biased region" description="Polar residues" evidence="1">
    <location>
        <begin position="601"/>
        <end position="611"/>
    </location>
</feature>
<evidence type="ECO:0000313" key="2">
    <source>
        <dbReference type="EMBL" id="EDO52711.1"/>
    </source>
</evidence>
<comment type="caution">
    <text evidence="2">The sequence shown here is derived from an EMBL/GenBank/DDBJ whole genome shotgun (WGS) entry which is preliminary data.</text>
</comment>
<name>A0ABC9N7K4_BACUC</name>
<gene>
    <name evidence="2" type="ORF">BACUNI_03506</name>
</gene>